<dbReference type="OrthoDB" id="265795at2759"/>
<comment type="caution">
    <text evidence="1">The sequence shown here is derived from an EMBL/GenBank/DDBJ whole genome shotgun (WGS) entry which is preliminary data.</text>
</comment>
<proteinExistence type="predicted"/>
<organism evidence="1 2">
    <name type="scientific">Sanghuangporus baumii</name>
    <name type="common">Phellinus baumii</name>
    <dbReference type="NCBI Taxonomy" id="108892"/>
    <lineage>
        <taxon>Eukaryota</taxon>
        <taxon>Fungi</taxon>
        <taxon>Dikarya</taxon>
        <taxon>Basidiomycota</taxon>
        <taxon>Agaricomycotina</taxon>
        <taxon>Agaricomycetes</taxon>
        <taxon>Hymenochaetales</taxon>
        <taxon>Hymenochaetaceae</taxon>
        <taxon>Sanghuangporus</taxon>
    </lineage>
</organism>
<sequence length="425" mass="49003">MRFKKLPVVDWDHSLPVEILEIIFEIALKTVHLGDVVSIMKDRNRTIQPLLRKWARVCRGWYVVVTPMIYCEAYMSSPRALAAFARAVTKYPYLRPLVHSFHYYGSMFESGMIEMSQVEVWNVNRVYRACTNLNAFTARRPLAMFPSVDSEVLSNIGLDSARLIELTRLEIVLPDGVPCDARLIFSSDLILPALQELTLDVQGTEVLPDEAHKRVLPWAFLKERMEWPCMPQLTRLCIKNWHAVHGHFNLPQHSNRIRILELLGGDYSTIEQLFGLVLMDYRHTLECVIITAFRVNDPGFYSDRVNLSPYTSIVELCIPLTAIRATRTYSLPCRLEKLILAGCPEKNYEETDEAILQRVEKGLDYALLHKTSYGYLWRLKEIHLMVRSPLLQQPNPAITFGEVKWKARLKGVTFKIGLLRGRESE</sequence>
<gene>
    <name evidence="1" type="ORF">A7U60_g2793</name>
</gene>
<dbReference type="EMBL" id="LNZH02000143">
    <property type="protein sequence ID" value="OCB90031.1"/>
    <property type="molecule type" value="Genomic_DNA"/>
</dbReference>
<dbReference type="Proteomes" id="UP000757232">
    <property type="component" value="Unassembled WGS sequence"/>
</dbReference>
<evidence type="ECO:0000313" key="2">
    <source>
        <dbReference type="Proteomes" id="UP000757232"/>
    </source>
</evidence>
<keyword evidence="2" id="KW-1185">Reference proteome</keyword>
<dbReference type="AlphaFoldDB" id="A0A9Q5NAN0"/>
<protein>
    <submittedName>
        <fullName evidence="1">Uncharacterized protein</fullName>
    </submittedName>
</protein>
<reference evidence="1" key="1">
    <citation type="submission" date="2016-06" db="EMBL/GenBank/DDBJ databases">
        <title>Draft Genome sequence of the fungus Inonotus baumii.</title>
        <authorList>
            <person name="Zhu H."/>
            <person name="Lin W."/>
        </authorList>
    </citation>
    <scope>NUCLEOTIDE SEQUENCE</scope>
    <source>
        <strain evidence="1">821</strain>
    </source>
</reference>
<evidence type="ECO:0000313" key="1">
    <source>
        <dbReference type="EMBL" id="OCB90031.1"/>
    </source>
</evidence>
<name>A0A9Q5NAN0_SANBA</name>
<accession>A0A9Q5NAN0</accession>